<evidence type="ECO:0000256" key="1">
    <source>
        <dbReference type="SAM" id="Phobius"/>
    </source>
</evidence>
<name>A0AAE8YS59_9CAUD</name>
<dbReference type="EMBL" id="OK499984">
    <property type="protein sequence ID" value="UGO49778.1"/>
    <property type="molecule type" value="Genomic_DNA"/>
</dbReference>
<keyword evidence="1" id="KW-0812">Transmembrane</keyword>
<feature type="transmembrane region" description="Helical" evidence="1">
    <location>
        <begin position="51"/>
        <end position="83"/>
    </location>
</feature>
<sequence>MPLATFRASLGSLLLSGNAFLNLQIKKPGTMINHARPEFLAISAIDGNHNAFLLIGFLCFAPFFFRLIAFSFAPRFLLLAFFWTHRPQRIVRPHKSSCFRLLFGYKSHQLSVAATIL</sequence>
<proteinExistence type="predicted"/>
<reference evidence="2 3" key="1">
    <citation type="submission" date="2021-10" db="EMBL/GenBank/DDBJ databases">
        <authorList>
            <person name="Cranston A.C."/>
            <person name="Newey C.N."/>
            <person name="Brown H.B."/>
            <person name="Jenson M.J."/>
            <person name="Grose J.H."/>
        </authorList>
    </citation>
    <scope>NUCLEOTIDE SEQUENCE [LARGE SCALE GENOMIC DNA]</scope>
</reference>
<protein>
    <submittedName>
        <fullName evidence="2">Transcriptional regulator</fullName>
    </submittedName>
</protein>
<gene>
    <name evidence="2" type="ORF">MISHU_30</name>
</gene>
<keyword evidence="1" id="KW-0472">Membrane</keyword>
<accession>A0AAE8YS59</accession>
<keyword evidence="3" id="KW-1185">Reference proteome</keyword>
<evidence type="ECO:0000313" key="3">
    <source>
        <dbReference type="Proteomes" id="UP000827912"/>
    </source>
</evidence>
<dbReference type="Proteomes" id="UP000827912">
    <property type="component" value="Segment"/>
</dbReference>
<evidence type="ECO:0000313" key="2">
    <source>
        <dbReference type="EMBL" id="UGO49778.1"/>
    </source>
</evidence>
<keyword evidence="1" id="KW-1133">Transmembrane helix</keyword>
<organism evidence="2 3">
    <name type="scientific">Escherichia phage vB_EcoD_Mishu</name>
    <dbReference type="NCBI Taxonomy" id="2894792"/>
    <lineage>
        <taxon>Viruses</taxon>
        <taxon>Duplodnaviria</taxon>
        <taxon>Heunggongvirae</taxon>
        <taxon>Uroviricota</taxon>
        <taxon>Caudoviricetes</taxon>
        <taxon>Drexlerviridae</taxon>
        <taxon>Tempevirinae</taxon>
        <taxon>Tlsvirus</taxon>
        <taxon>Tlsvirus mishy</taxon>
    </lineage>
</organism>